<evidence type="ECO:0000259" key="6">
    <source>
        <dbReference type="PROSITE" id="PS00745"/>
    </source>
</evidence>
<keyword evidence="4" id="KW-0175">Coiled coil</keyword>
<feature type="coiled-coil region" evidence="4">
    <location>
        <begin position="84"/>
        <end position="120"/>
    </location>
</feature>
<dbReference type="Gene3D" id="6.10.140.1950">
    <property type="match status" value="1"/>
</dbReference>
<dbReference type="InterPro" id="IPR005139">
    <property type="entry name" value="PCRF"/>
</dbReference>
<dbReference type="InterPro" id="IPR004373">
    <property type="entry name" value="RF-1"/>
</dbReference>
<dbReference type="Pfam" id="PF03462">
    <property type="entry name" value="PCRF"/>
    <property type="match status" value="1"/>
</dbReference>
<dbReference type="NCBIfam" id="TIGR00019">
    <property type="entry name" value="prfA"/>
    <property type="match status" value="1"/>
</dbReference>
<name>A0A140ECJ8_9STRA</name>
<evidence type="ECO:0000256" key="2">
    <source>
        <dbReference type="ARBA" id="ARBA00022481"/>
    </source>
</evidence>
<dbReference type="Gene3D" id="3.30.70.1660">
    <property type="match status" value="1"/>
</dbReference>
<dbReference type="FunFam" id="3.30.70.1660:FF:000002">
    <property type="entry name" value="Peptide chain release factor 1"/>
    <property type="match status" value="1"/>
</dbReference>
<reference evidence="7" key="1">
    <citation type="journal article" date="2016" name="Genome Biol. Evol.">
        <title>A comparative analysis of mitochondrial genomes in eustigmatophyte algae.</title>
        <authorList>
            <person name="Sevcikova T."/>
            <person name="Klimes V."/>
            <person name="Zbrankova V."/>
            <person name="Strnad H."/>
            <person name="Hroudova M."/>
            <person name="Vlcek C."/>
            <person name="Elias M."/>
        </authorList>
    </citation>
    <scope>NUCLEOTIDE SEQUENCE</scope>
    <source>
        <strain evidence="7">CCALA 838</strain>
    </source>
</reference>
<organism evidence="7">
    <name type="scientific">Trachydiscus minutus</name>
    <dbReference type="NCBI Taxonomy" id="1032745"/>
    <lineage>
        <taxon>Eukaryota</taxon>
        <taxon>Sar</taxon>
        <taxon>Stramenopiles</taxon>
        <taxon>Ochrophyta</taxon>
        <taxon>Eustigmatophyceae</taxon>
        <taxon>Goniochloridales</taxon>
        <taxon>Goniochloridaceae</taxon>
        <taxon>Trachydiscus</taxon>
    </lineage>
</organism>
<comment type="similarity">
    <text evidence="1">Belongs to the prokaryotic/mitochondrial release factor family.</text>
</comment>
<dbReference type="NCBIfam" id="NF001859">
    <property type="entry name" value="PRK00591.1"/>
    <property type="match status" value="1"/>
</dbReference>
<sequence>MVVCQVVTACRGPFSRQLQHHFRSRQAVFLRPRSLVGHPRRSLATFSPAIVNRLAMVQTRYNELEAELNALHVGSGKQPTPQQLAKLNREHSELSELVQLLHQLEEKQKEEKDLQSLSKDPDPEIANMAKEELGKVQEGLESLHAEVLRCLLPRDEGGDRGVVLEVRAGTGGDEAALFTAEIFIMYQKYASLRGWRFEVLTESKSDLGGYKEASAAIQGDQVYQRLKHESGVHRVQRVPVNDTRLHTSAATVAVLPEPEEVDLRLDPRDLKYDVFRASGAGGQHVNTTESAVRVTHIPTGIVVAIQDERSQHKNKDKALKILRARIFEKEQERVRQEQASERSRQVGSGDRSERIRTYNYAQDRVTDHRVNLTKYGIERMLSGEMVEEYTRALLQAEETEKLKQLLEGGS</sequence>
<keyword evidence="2" id="KW-0488">Methylation</keyword>
<dbReference type="InterPro" id="IPR045853">
    <property type="entry name" value="Pep_chain_release_fac_I_sf"/>
</dbReference>
<feature type="domain" description="Prokaryotic-type class I peptide chain release factors" evidence="6">
    <location>
        <begin position="276"/>
        <end position="292"/>
    </location>
</feature>
<dbReference type="Pfam" id="PF00472">
    <property type="entry name" value="RF-1"/>
    <property type="match status" value="1"/>
</dbReference>
<dbReference type="SMART" id="SM00937">
    <property type="entry name" value="PCRF"/>
    <property type="match status" value="1"/>
</dbReference>
<dbReference type="PANTHER" id="PTHR43804:SF7">
    <property type="entry name" value="LD18447P"/>
    <property type="match status" value="1"/>
</dbReference>
<dbReference type="Gene3D" id="3.30.160.20">
    <property type="match status" value="1"/>
</dbReference>
<dbReference type="PROSITE" id="PS00745">
    <property type="entry name" value="RF_PROK_I"/>
    <property type="match status" value="1"/>
</dbReference>
<dbReference type="GO" id="GO:0016149">
    <property type="term" value="F:translation release factor activity, codon specific"/>
    <property type="evidence" value="ECO:0007669"/>
    <property type="project" value="InterPro"/>
</dbReference>
<dbReference type="GO" id="GO:0005737">
    <property type="term" value="C:cytoplasm"/>
    <property type="evidence" value="ECO:0007669"/>
    <property type="project" value="UniProtKB-ARBA"/>
</dbReference>
<dbReference type="PANTHER" id="PTHR43804">
    <property type="entry name" value="LD18447P"/>
    <property type="match status" value="1"/>
</dbReference>
<evidence type="ECO:0000256" key="5">
    <source>
        <dbReference type="SAM" id="MobiDB-lite"/>
    </source>
</evidence>
<protein>
    <submittedName>
        <fullName evidence="7">Mitochondrial peptide chain release factor 1</fullName>
    </submittedName>
</protein>
<evidence type="ECO:0000256" key="1">
    <source>
        <dbReference type="ARBA" id="ARBA00010835"/>
    </source>
</evidence>
<dbReference type="HAMAP" id="MF_00093">
    <property type="entry name" value="Rel_fac_1"/>
    <property type="match status" value="1"/>
</dbReference>
<evidence type="ECO:0000256" key="3">
    <source>
        <dbReference type="ARBA" id="ARBA00022917"/>
    </source>
</evidence>
<dbReference type="InterPro" id="IPR000352">
    <property type="entry name" value="Pep_chain_release_fac_I"/>
</dbReference>
<evidence type="ECO:0000256" key="4">
    <source>
        <dbReference type="SAM" id="Coils"/>
    </source>
</evidence>
<accession>A0A140ECJ8</accession>
<dbReference type="InterPro" id="IPR050057">
    <property type="entry name" value="Prokaryotic/Mito_RF"/>
</dbReference>
<dbReference type="EMBL" id="KU501228">
    <property type="protein sequence ID" value="AMK98476.1"/>
    <property type="molecule type" value="Genomic_DNA"/>
</dbReference>
<dbReference type="SUPFAM" id="SSF75620">
    <property type="entry name" value="Release factor"/>
    <property type="match status" value="1"/>
</dbReference>
<feature type="region of interest" description="Disordered" evidence="5">
    <location>
        <begin position="332"/>
        <end position="355"/>
    </location>
</feature>
<dbReference type="FunFam" id="3.30.160.20:FF:000004">
    <property type="entry name" value="Peptide chain release factor 1"/>
    <property type="match status" value="1"/>
</dbReference>
<proteinExistence type="inferred from homology"/>
<keyword evidence="3" id="KW-0648">Protein biosynthesis</keyword>
<dbReference type="AlphaFoldDB" id="A0A140ECJ8"/>
<evidence type="ECO:0000313" key="7">
    <source>
        <dbReference type="EMBL" id="AMK98476.1"/>
    </source>
</evidence>